<dbReference type="NCBIfam" id="TIGR01768">
    <property type="entry name" value="GGGP-family"/>
    <property type="match status" value="1"/>
</dbReference>
<dbReference type="GO" id="GO:0000287">
    <property type="term" value="F:magnesium ion binding"/>
    <property type="evidence" value="ECO:0007669"/>
    <property type="project" value="InterPro"/>
</dbReference>
<evidence type="ECO:0000256" key="9">
    <source>
        <dbReference type="ARBA" id="ARBA00047288"/>
    </source>
</evidence>
<protein>
    <recommendedName>
        <fullName evidence="1">phosphoglycerol geranylgeranyltransferase</fullName>
        <ecNumber evidence="1">2.5.1.41</ecNumber>
    </recommendedName>
</protein>
<dbReference type="Pfam" id="PF01884">
    <property type="entry name" value="PcrB"/>
    <property type="match status" value="1"/>
</dbReference>
<dbReference type="InterPro" id="IPR038597">
    <property type="entry name" value="GGGP/HepGP_synthase_sf"/>
</dbReference>
<keyword evidence="3" id="KW-0808">Transferase</keyword>
<dbReference type="GO" id="GO:0005737">
    <property type="term" value="C:cytoplasm"/>
    <property type="evidence" value="ECO:0007669"/>
    <property type="project" value="InterPro"/>
</dbReference>
<dbReference type="GO" id="GO:0006650">
    <property type="term" value="P:glycerophospholipid metabolic process"/>
    <property type="evidence" value="ECO:0007669"/>
    <property type="project" value="InterPro"/>
</dbReference>
<keyword evidence="8" id="KW-1208">Phospholipid metabolism</keyword>
<dbReference type="NCBIfam" id="TIGR01769">
    <property type="entry name" value="GGGP"/>
    <property type="match status" value="1"/>
</dbReference>
<evidence type="ECO:0000256" key="7">
    <source>
        <dbReference type="ARBA" id="ARBA00023209"/>
    </source>
</evidence>
<dbReference type="Gene3D" id="3.20.20.390">
    <property type="entry name" value="FMN-linked oxidoreductases"/>
    <property type="match status" value="1"/>
</dbReference>
<feature type="non-terminal residue" evidence="10">
    <location>
        <position position="191"/>
    </location>
</feature>
<dbReference type="InterPro" id="IPR008205">
    <property type="entry name" value="GGGP_HepGP_synthase"/>
</dbReference>
<evidence type="ECO:0000256" key="8">
    <source>
        <dbReference type="ARBA" id="ARBA00023264"/>
    </source>
</evidence>
<keyword evidence="4" id="KW-0479">Metal-binding</keyword>
<evidence type="ECO:0000313" key="10">
    <source>
        <dbReference type="EMBL" id="SVB82334.1"/>
    </source>
</evidence>
<evidence type="ECO:0000256" key="1">
    <source>
        <dbReference type="ARBA" id="ARBA00012676"/>
    </source>
</evidence>
<evidence type="ECO:0000256" key="2">
    <source>
        <dbReference type="ARBA" id="ARBA00022516"/>
    </source>
</evidence>
<keyword evidence="5" id="KW-0460">Magnesium</keyword>
<evidence type="ECO:0000256" key="4">
    <source>
        <dbReference type="ARBA" id="ARBA00022723"/>
    </source>
</evidence>
<evidence type="ECO:0000256" key="6">
    <source>
        <dbReference type="ARBA" id="ARBA00023098"/>
    </source>
</evidence>
<sequence>MSTLEYFLQVREEKGAGCLALIDPDKVDRAALVDRAVQCSENGVDALLIGSSLLFSSDLDEAVGLVKRAVNIPVVLFPGDADHLSRYADAILFLSLLSGRNPYYLIGAQCRAAPLIKNLEIEPIPTGYLLIASGHSTSAEFMSDTRPIPCEKSSIAMAHALAAEYLGMRLVYLEAGSGARFPVPSDMIRQV</sequence>
<dbReference type="GO" id="GO:0008654">
    <property type="term" value="P:phospholipid biosynthetic process"/>
    <property type="evidence" value="ECO:0007669"/>
    <property type="project" value="UniProtKB-KW"/>
</dbReference>
<gene>
    <name evidence="10" type="ORF">METZ01_LOCUS235188</name>
</gene>
<name>A0A382H4X3_9ZZZZ</name>
<keyword evidence="6" id="KW-0443">Lipid metabolism</keyword>
<accession>A0A382H4X3</accession>
<dbReference type="EC" id="2.5.1.41" evidence="1"/>
<dbReference type="AlphaFoldDB" id="A0A382H4X3"/>
<evidence type="ECO:0000256" key="3">
    <source>
        <dbReference type="ARBA" id="ARBA00022679"/>
    </source>
</evidence>
<dbReference type="GO" id="GO:0047294">
    <property type="term" value="F:phosphoglycerol geranylgeranyltransferase activity"/>
    <property type="evidence" value="ECO:0007669"/>
    <property type="project" value="UniProtKB-EC"/>
</dbReference>
<evidence type="ECO:0000256" key="5">
    <source>
        <dbReference type="ARBA" id="ARBA00022842"/>
    </source>
</evidence>
<dbReference type="InterPro" id="IPR010946">
    <property type="entry name" value="GGGP_synth"/>
</dbReference>
<keyword evidence="7" id="KW-0594">Phospholipid biosynthesis</keyword>
<keyword evidence="2" id="KW-0444">Lipid biosynthesis</keyword>
<organism evidence="10">
    <name type="scientific">marine metagenome</name>
    <dbReference type="NCBI Taxonomy" id="408172"/>
    <lineage>
        <taxon>unclassified sequences</taxon>
        <taxon>metagenomes</taxon>
        <taxon>ecological metagenomes</taxon>
    </lineage>
</organism>
<proteinExistence type="predicted"/>
<comment type="catalytic activity">
    <reaction evidence="9">
        <text>sn-glycerol 1-phosphate + (2E,6E,10E)-geranylgeranyl diphosphate = sn-3-O-(geranylgeranyl)glycerol 1-phosphate + diphosphate</text>
        <dbReference type="Rhea" id="RHEA:23404"/>
        <dbReference type="ChEBI" id="CHEBI:33019"/>
        <dbReference type="ChEBI" id="CHEBI:57677"/>
        <dbReference type="ChEBI" id="CHEBI:57685"/>
        <dbReference type="ChEBI" id="CHEBI:58756"/>
        <dbReference type="EC" id="2.5.1.41"/>
    </reaction>
</comment>
<reference evidence="10" key="1">
    <citation type="submission" date="2018-05" db="EMBL/GenBank/DDBJ databases">
        <authorList>
            <person name="Lanie J.A."/>
            <person name="Ng W.-L."/>
            <person name="Kazmierczak K.M."/>
            <person name="Andrzejewski T.M."/>
            <person name="Davidsen T.M."/>
            <person name="Wayne K.J."/>
            <person name="Tettelin H."/>
            <person name="Glass J.I."/>
            <person name="Rusch D."/>
            <person name="Podicherti R."/>
            <person name="Tsui H.-C.T."/>
            <person name="Winkler M.E."/>
        </authorList>
    </citation>
    <scope>NUCLEOTIDE SEQUENCE</scope>
</reference>
<dbReference type="EMBL" id="UINC01059194">
    <property type="protein sequence ID" value="SVB82334.1"/>
    <property type="molecule type" value="Genomic_DNA"/>
</dbReference>
<dbReference type="SUPFAM" id="SSF51395">
    <property type="entry name" value="FMN-linked oxidoreductases"/>
    <property type="match status" value="1"/>
</dbReference>